<dbReference type="PANTHER" id="PTHR30055:SF146">
    <property type="entry name" value="HTH-TYPE TRANSCRIPTIONAL DUAL REGULATOR CECR"/>
    <property type="match status" value="1"/>
</dbReference>
<accession>A0A8J3U8L5</accession>
<protein>
    <submittedName>
        <fullName evidence="4">TetR family transcriptional regulator</fullName>
    </submittedName>
</protein>
<dbReference type="EMBL" id="BOOP01000019">
    <property type="protein sequence ID" value="GII39072.1"/>
    <property type="molecule type" value="Genomic_DNA"/>
</dbReference>
<proteinExistence type="predicted"/>
<dbReference type="PANTHER" id="PTHR30055">
    <property type="entry name" value="HTH-TYPE TRANSCRIPTIONAL REGULATOR RUTR"/>
    <property type="match status" value="1"/>
</dbReference>
<dbReference type="PRINTS" id="PR00455">
    <property type="entry name" value="HTHTETR"/>
</dbReference>
<reference evidence="4 5" key="1">
    <citation type="submission" date="2021-01" db="EMBL/GenBank/DDBJ databases">
        <title>Whole genome shotgun sequence of Planotetraspora phitsanulokensis NBRC 104273.</title>
        <authorList>
            <person name="Komaki H."/>
            <person name="Tamura T."/>
        </authorList>
    </citation>
    <scope>NUCLEOTIDE SEQUENCE [LARGE SCALE GENOMIC DNA]</scope>
    <source>
        <strain evidence="4 5">NBRC 104273</strain>
    </source>
</reference>
<evidence type="ECO:0000313" key="4">
    <source>
        <dbReference type="EMBL" id="GII39072.1"/>
    </source>
</evidence>
<dbReference type="SUPFAM" id="SSF46689">
    <property type="entry name" value="Homeodomain-like"/>
    <property type="match status" value="1"/>
</dbReference>
<sequence length="199" mass="22185">MSEALAAKRDSIVYAALSVFGRYGYRRTSMELIAQAAGMSRPALYQVFTGKEDVFRAVAQKIVDDVTSAAQQARDRPCSVADRLYNVLSIKLELFAGTIEAEFRAEMFAEAKVIAEDVLTSFEKRYLEVVEAVLHASRDELDLLDVALPTHDAAALLIDALTGIFQEKREPAVLSTRLRQMIDLTVRGLTTRSRPRSRE</sequence>
<evidence type="ECO:0000313" key="5">
    <source>
        <dbReference type="Proteomes" id="UP000622547"/>
    </source>
</evidence>
<dbReference type="AlphaFoldDB" id="A0A8J3U8L5"/>
<dbReference type="Pfam" id="PF00440">
    <property type="entry name" value="TetR_N"/>
    <property type="match status" value="1"/>
</dbReference>
<dbReference type="Gene3D" id="1.10.357.10">
    <property type="entry name" value="Tetracycline Repressor, domain 2"/>
    <property type="match status" value="1"/>
</dbReference>
<organism evidence="4 5">
    <name type="scientific">Planotetraspora phitsanulokensis</name>
    <dbReference type="NCBI Taxonomy" id="575192"/>
    <lineage>
        <taxon>Bacteria</taxon>
        <taxon>Bacillati</taxon>
        <taxon>Actinomycetota</taxon>
        <taxon>Actinomycetes</taxon>
        <taxon>Streptosporangiales</taxon>
        <taxon>Streptosporangiaceae</taxon>
        <taxon>Planotetraspora</taxon>
    </lineage>
</organism>
<keyword evidence="5" id="KW-1185">Reference proteome</keyword>
<evidence type="ECO:0000256" key="1">
    <source>
        <dbReference type="ARBA" id="ARBA00023125"/>
    </source>
</evidence>
<evidence type="ECO:0000259" key="3">
    <source>
        <dbReference type="PROSITE" id="PS50977"/>
    </source>
</evidence>
<dbReference type="InterPro" id="IPR001647">
    <property type="entry name" value="HTH_TetR"/>
</dbReference>
<feature type="DNA-binding region" description="H-T-H motif" evidence="2">
    <location>
        <begin position="29"/>
        <end position="48"/>
    </location>
</feature>
<name>A0A8J3U8L5_9ACTN</name>
<dbReference type="GO" id="GO:0003700">
    <property type="term" value="F:DNA-binding transcription factor activity"/>
    <property type="evidence" value="ECO:0007669"/>
    <property type="project" value="TreeGrafter"/>
</dbReference>
<gene>
    <name evidence="4" type="ORF">Pph01_40750</name>
</gene>
<keyword evidence="1 2" id="KW-0238">DNA-binding</keyword>
<dbReference type="InterPro" id="IPR050109">
    <property type="entry name" value="HTH-type_TetR-like_transc_reg"/>
</dbReference>
<dbReference type="RefSeq" id="WP_204074688.1">
    <property type="nucleotide sequence ID" value="NZ_BAABHI010000003.1"/>
</dbReference>
<evidence type="ECO:0000256" key="2">
    <source>
        <dbReference type="PROSITE-ProRule" id="PRU00335"/>
    </source>
</evidence>
<comment type="caution">
    <text evidence="4">The sequence shown here is derived from an EMBL/GenBank/DDBJ whole genome shotgun (WGS) entry which is preliminary data.</text>
</comment>
<feature type="domain" description="HTH tetR-type" evidence="3">
    <location>
        <begin position="6"/>
        <end position="66"/>
    </location>
</feature>
<dbReference type="GO" id="GO:0000976">
    <property type="term" value="F:transcription cis-regulatory region binding"/>
    <property type="evidence" value="ECO:0007669"/>
    <property type="project" value="TreeGrafter"/>
</dbReference>
<dbReference type="PROSITE" id="PS50977">
    <property type="entry name" value="HTH_TETR_2"/>
    <property type="match status" value="1"/>
</dbReference>
<dbReference type="InterPro" id="IPR009057">
    <property type="entry name" value="Homeodomain-like_sf"/>
</dbReference>
<dbReference type="Proteomes" id="UP000622547">
    <property type="component" value="Unassembled WGS sequence"/>
</dbReference>